<reference evidence="2" key="1">
    <citation type="journal article" date="2012" name="ISME J.">
        <title>Roseobacter clade bacteria are abundant in coastal sediments and encode a novel combination of sulfur oxidation genes.</title>
        <authorList>
            <person name="Lenk S."/>
            <person name="Moraru C."/>
            <person name="Hahnke S."/>
            <person name="Arnds J."/>
            <person name="Richter M."/>
            <person name="Kube M."/>
            <person name="Reinhardt R."/>
            <person name="Brinkhoff T."/>
            <person name="Harder J."/>
            <person name="Amann R."/>
            <person name="Mussmann M."/>
        </authorList>
    </citation>
    <scope>NUCLEOTIDE SEQUENCE</scope>
</reference>
<evidence type="ECO:0000313" key="2">
    <source>
        <dbReference type="EMBL" id="AFI78630.1"/>
    </source>
</evidence>
<organism evidence="2">
    <name type="scientific">uncultured bacterium ws643C1</name>
    <dbReference type="NCBI Taxonomy" id="1131833"/>
    <lineage>
        <taxon>Bacteria</taxon>
        <taxon>environmental samples</taxon>
    </lineage>
</organism>
<dbReference type="AlphaFoldDB" id="I1X555"/>
<dbReference type="InterPro" id="IPR013078">
    <property type="entry name" value="His_Pase_superF_clade-1"/>
</dbReference>
<proteinExistence type="predicted"/>
<dbReference type="PANTHER" id="PTHR20935">
    <property type="entry name" value="PHOSPHOGLYCERATE MUTASE-RELATED"/>
    <property type="match status" value="1"/>
</dbReference>
<dbReference type="SUPFAM" id="SSF53254">
    <property type="entry name" value="Phosphoglycerate mutase-like"/>
    <property type="match status" value="1"/>
</dbReference>
<dbReference type="InterPro" id="IPR051021">
    <property type="entry name" value="Mito_Ser/Thr_phosphatase"/>
</dbReference>
<accession>I1X555</accession>
<dbReference type="Pfam" id="PF00300">
    <property type="entry name" value="His_Phos_1"/>
    <property type="match status" value="1"/>
</dbReference>
<dbReference type="PANTHER" id="PTHR20935:SF0">
    <property type="entry name" value="SERINE_THREONINE-PROTEIN PHOSPHATASE PGAM5, MITOCHONDRIAL"/>
    <property type="match status" value="1"/>
</dbReference>
<dbReference type="GO" id="GO:0016787">
    <property type="term" value="F:hydrolase activity"/>
    <property type="evidence" value="ECO:0007669"/>
    <property type="project" value="UniProtKB-KW"/>
</dbReference>
<evidence type="ECO:0000256" key="1">
    <source>
        <dbReference type="ARBA" id="ARBA00022801"/>
    </source>
</evidence>
<keyword evidence="1" id="KW-0378">Hydrolase</keyword>
<gene>
    <name evidence="2" type="ORF">ws643C1_0040</name>
</gene>
<protein>
    <submittedName>
        <fullName evidence="2">Phosphoglycerate mutase</fullName>
    </submittedName>
</protein>
<dbReference type="InterPro" id="IPR029033">
    <property type="entry name" value="His_PPase_superfam"/>
</dbReference>
<dbReference type="Gene3D" id="3.40.50.1240">
    <property type="entry name" value="Phosphoglycerate mutase-like"/>
    <property type="match status" value="1"/>
</dbReference>
<dbReference type="EMBL" id="JQ256786">
    <property type="protein sequence ID" value="AFI78630.1"/>
    <property type="molecule type" value="Genomic_DNA"/>
</dbReference>
<dbReference type="SMART" id="SM00855">
    <property type="entry name" value="PGAM"/>
    <property type="match status" value="1"/>
</dbReference>
<name>I1X555_9BACT</name>
<sequence length="228" mass="25341">MPRLIAALLRHGDYRQLPETPSALQPFPLTDKGREQARRAAGTLLQMARQMRCSIDTELHSSRLLRAWESATLIAENLQGDYAIQSFDALAERSMGSAANLTVSQVEAVVREDPRFEELPADWKSSSHFCLPLQGAESLAEAGQRVAQHLVETMQQLARHAQQDTFKVFVGHGAAMRHAAWQLGVLDLSDVARLSMFHAQPVCLEYSDTGWRHAGGDWKVRDATAQPD</sequence>